<accession>A0AA47MLE3</accession>
<sequence length="100" mass="11302">MFYPTQLELHPPKSLNSTLNTKIQPNNCEEDLSLSQLISESILQPTQVTHSTEDMILIQRDLLEEGASEERRLRLKGQRKRQATDHSYASPKAGVGNPKC</sequence>
<reference evidence="2" key="1">
    <citation type="journal article" date="2023" name="Front. Mar. Sci.">
        <title>A new Merluccius polli reference genome to investigate the effects of global change in West African waters.</title>
        <authorList>
            <person name="Mateo J.L."/>
            <person name="Blanco-Fernandez C."/>
            <person name="Garcia-Vazquez E."/>
            <person name="Machado-Schiaffino G."/>
        </authorList>
    </citation>
    <scope>NUCLEOTIDE SEQUENCE</scope>
    <source>
        <strain evidence="2">C29</strain>
        <tissue evidence="2">Fin</tissue>
    </source>
</reference>
<keyword evidence="3" id="KW-1185">Reference proteome</keyword>
<evidence type="ECO:0000313" key="3">
    <source>
        <dbReference type="Proteomes" id="UP001174136"/>
    </source>
</evidence>
<dbReference type="AlphaFoldDB" id="A0AA47MLE3"/>
<proteinExistence type="predicted"/>
<organism evidence="2 3">
    <name type="scientific">Merluccius polli</name>
    <name type="common">Benguela hake</name>
    <name type="synonym">Merluccius cadenati</name>
    <dbReference type="NCBI Taxonomy" id="89951"/>
    <lineage>
        <taxon>Eukaryota</taxon>
        <taxon>Metazoa</taxon>
        <taxon>Chordata</taxon>
        <taxon>Craniata</taxon>
        <taxon>Vertebrata</taxon>
        <taxon>Euteleostomi</taxon>
        <taxon>Actinopterygii</taxon>
        <taxon>Neopterygii</taxon>
        <taxon>Teleostei</taxon>
        <taxon>Neoteleostei</taxon>
        <taxon>Acanthomorphata</taxon>
        <taxon>Zeiogadaria</taxon>
        <taxon>Gadariae</taxon>
        <taxon>Gadiformes</taxon>
        <taxon>Gadoidei</taxon>
        <taxon>Merlucciidae</taxon>
        <taxon>Merluccius</taxon>
    </lineage>
</organism>
<feature type="region of interest" description="Disordered" evidence="1">
    <location>
        <begin position="69"/>
        <end position="100"/>
    </location>
</feature>
<gene>
    <name evidence="2" type="ORF">N1851_020065</name>
</gene>
<evidence type="ECO:0000313" key="2">
    <source>
        <dbReference type="EMBL" id="KAK0142234.1"/>
    </source>
</evidence>
<protein>
    <submittedName>
        <fullName evidence="2">Uncharacterized protein</fullName>
    </submittedName>
</protein>
<evidence type="ECO:0000256" key="1">
    <source>
        <dbReference type="SAM" id="MobiDB-lite"/>
    </source>
</evidence>
<name>A0AA47MLE3_MERPO</name>
<dbReference type="Proteomes" id="UP001174136">
    <property type="component" value="Unassembled WGS sequence"/>
</dbReference>
<dbReference type="EMBL" id="JAOPHQ010003702">
    <property type="protein sequence ID" value="KAK0142234.1"/>
    <property type="molecule type" value="Genomic_DNA"/>
</dbReference>
<comment type="caution">
    <text evidence="2">The sequence shown here is derived from an EMBL/GenBank/DDBJ whole genome shotgun (WGS) entry which is preliminary data.</text>
</comment>